<protein>
    <submittedName>
        <fullName evidence="7">PD-(D/E)XK nuclease superfamily protein</fullName>
    </submittedName>
</protein>
<dbReference type="Gene3D" id="3.90.320.10">
    <property type="match status" value="1"/>
</dbReference>
<dbReference type="AlphaFoldDB" id="A0A1H9STZ3"/>
<gene>
    <name evidence="7" type="ORF">SAMN05661109_01251</name>
</gene>
<evidence type="ECO:0000256" key="5">
    <source>
        <dbReference type="ARBA" id="ARBA00023204"/>
    </source>
</evidence>
<keyword evidence="2" id="KW-0227">DNA damage</keyword>
<keyword evidence="4" id="KW-0378">Hydrolase</keyword>
<dbReference type="Pfam" id="PF12705">
    <property type="entry name" value="PDDEXK_1"/>
    <property type="match status" value="1"/>
</dbReference>
<dbReference type="InterPro" id="IPR038726">
    <property type="entry name" value="PDDEXK_AddAB-type"/>
</dbReference>
<proteinExistence type="predicted"/>
<evidence type="ECO:0000256" key="3">
    <source>
        <dbReference type="ARBA" id="ARBA00022806"/>
    </source>
</evidence>
<keyword evidence="3" id="KW-0347">Helicase</keyword>
<keyword evidence="3" id="KW-0067">ATP-binding</keyword>
<dbReference type="STRING" id="1121357.SAMN05661109_01251"/>
<accession>A0A1H9STZ3</accession>
<dbReference type="InterPro" id="IPR027417">
    <property type="entry name" value="P-loop_NTPase"/>
</dbReference>
<evidence type="ECO:0000256" key="2">
    <source>
        <dbReference type="ARBA" id="ARBA00022763"/>
    </source>
</evidence>
<keyword evidence="1" id="KW-0540">Nuclease</keyword>
<dbReference type="Proteomes" id="UP000198929">
    <property type="component" value="Unassembled WGS sequence"/>
</dbReference>
<evidence type="ECO:0000256" key="4">
    <source>
        <dbReference type="ARBA" id="ARBA00022839"/>
    </source>
</evidence>
<dbReference type="GO" id="GO:0004527">
    <property type="term" value="F:exonuclease activity"/>
    <property type="evidence" value="ECO:0007669"/>
    <property type="project" value="UniProtKB-KW"/>
</dbReference>
<dbReference type="InterPro" id="IPR011604">
    <property type="entry name" value="PDDEXK-like_dom_sf"/>
</dbReference>
<keyword evidence="4" id="KW-0269">Exonuclease</keyword>
<name>A0A1H9STZ3_9CORY</name>
<keyword evidence="3" id="KW-0547">Nucleotide-binding</keyword>
<keyword evidence="8" id="KW-1185">Reference proteome</keyword>
<dbReference type="RefSeq" id="WP_092257766.1">
    <property type="nucleotide sequence ID" value="NZ_CP047199.1"/>
</dbReference>
<reference evidence="8" key="1">
    <citation type="submission" date="2016-10" db="EMBL/GenBank/DDBJ databases">
        <authorList>
            <person name="Varghese N."/>
            <person name="Submissions S."/>
        </authorList>
    </citation>
    <scope>NUCLEOTIDE SEQUENCE [LARGE SCALE GENOMIC DNA]</scope>
    <source>
        <strain evidence="8">DSM 20524</strain>
    </source>
</reference>
<dbReference type="GO" id="GO:0006281">
    <property type="term" value="P:DNA repair"/>
    <property type="evidence" value="ECO:0007669"/>
    <property type="project" value="UniProtKB-KW"/>
</dbReference>
<keyword evidence="5" id="KW-0234">DNA repair</keyword>
<dbReference type="SUPFAM" id="SSF52540">
    <property type="entry name" value="P-loop containing nucleoside triphosphate hydrolases"/>
    <property type="match status" value="1"/>
</dbReference>
<evidence type="ECO:0000256" key="1">
    <source>
        <dbReference type="ARBA" id="ARBA00022722"/>
    </source>
</evidence>
<sequence length="935" mass="102161">MTAHILATSLQSAIDAARADDPTRPVTVLCGPHARNDVVIALAHTGPHVGVSVSTVEGFVRQAARSLSPRSPLPRRRIMTEVTRILLDEDSAFRNHEIHTETATRSSLSDIVGRLLRLPPQARAHAGDAQLPREAARIAELVAQRTRDDYYTRAEAFAIAAAAASEQSGHTAFISAGVIPADPQEEALIEALCPTLVATTVNPEPQPEMMTYMDPSEEIEAVFSDVAARARADDTLAAGDVAVVTPSADYLPELVRLSRSAVFPARVPAVSRWAQDPAIRTVLRLVSLDSDSTPRRAVAELLESGYVANAPSAYEFNRFTRDRDMPIDSGEDWNIALTSGEDSSVLQWRNALRAGLQTVWSATTWTDLAARLRSLLLQTLRIDELPTAGLILDTVDSLASFDGELGAPTQAMVVEVLTDLWSTPRAAESQGEMIVGTLDDIVGKQLRHLYIVGASDAALPGSFTPDPAITAKQSGVDATWYNEHTRLLWEAALRSATTVQISFSRSSLDGVLTGQPSGWVLQYLPSTPADYPRFERSTLVPLTEQGLKRIANGVTRPRTRFGQVAAARRGGERTELNGFVSTPLSEDWFDNPVSASALELYTEDPQEFFFHYLLRSKRLEDPAPAAQVSPVERGTVYHRIFEDWTHQVRLGDNIGTVPDEDEARAVLDRIVKTHLGTRDERYSATTWEAFTQDVRGNVARWFEREMADIADGWIAVGAETPFGTSAPPVRVPITPRVGRHREVLLRGAIDRIDLRIDDEGGVHLRVTDYKSGTGKKYAEKLDISPVGGPKDHEADKGGYAIQLAIYGAAAQASIGHGAHSTHAPLAPLPEIISRFCSPGAPVTVTSRYWMFRDSDNPEVELLNDDATSTALQDFLTTTYTEIVSGHFPPTYEKKNFFYGFSDSLVLRGPTRSNQTARAIARGGAHALDSYLEEDN</sequence>
<evidence type="ECO:0000313" key="8">
    <source>
        <dbReference type="Proteomes" id="UP000198929"/>
    </source>
</evidence>
<dbReference type="GO" id="GO:0004386">
    <property type="term" value="F:helicase activity"/>
    <property type="evidence" value="ECO:0007669"/>
    <property type="project" value="UniProtKB-KW"/>
</dbReference>
<feature type="domain" description="PD-(D/E)XK endonuclease-like" evidence="6">
    <location>
        <begin position="593"/>
        <end position="892"/>
    </location>
</feature>
<organism evidence="7 8">
    <name type="scientific">Corynebacterium cystitidis DSM 20524</name>
    <dbReference type="NCBI Taxonomy" id="1121357"/>
    <lineage>
        <taxon>Bacteria</taxon>
        <taxon>Bacillati</taxon>
        <taxon>Actinomycetota</taxon>
        <taxon>Actinomycetes</taxon>
        <taxon>Mycobacteriales</taxon>
        <taxon>Corynebacteriaceae</taxon>
        <taxon>Corynebacterium</taxon>
    </lineage>
</organism>
<evidence type="ECO:0000259" key="6">
    <source>
        <dbReference type="Pfam" id="PF12705"/>
    </source>
</evidence>
<evidence type="ECO:0000313" key="7">
    <source>
        <dbReference type="EMBL" id="SER87863.1"/>
    </source>
</evidence>
<dbReference type="EMBL" id="FOGQ01000004">
    <property type="protein sequence ID" value="SER87863.1"/>
    <property type="molecule type" value="Genomic_DNA"/>
</dbReference>